<dbReference type="Gene3D" id="1.25.40.10">
    <property type="entry name" value="Tetratricopeptide repeat domain"/>
    <property type="match status" value="1"/>
</dbReference>
<sequence>MPFVPQIRQRRKTMEEVLKFWFEDIPPKSWWSAEPAFDDVIRQRFGDLLERARQGELHAWRASPKGRLAEIIVLDQFSRNIHRNTPAAFAQDPTALVLAQEACAARADEQLSLTECAFLIMPYMHSESKHIHAIAEDLFKCLTPEDNYRFELRHKAIIDRFGRYPHRNAILGRPSTEEEIEFLKQPGSSF</sequence>
<comment type="caution">
    <text evidence="1">The sequence shown here is derived from an EMBL/GenBank/DDBJ whole genome shotgun (WGS) entry which is preliminary data.</text>
</comment>
<evidence type="ECO:0000313" key="1">
    <source>
        <dbReference type="EMBL" id="NEX59619.1"/>
    </source>
</evidence>
<dbReference type="Gene3D" id="1.20.58.320">
    <property type="entry name" value="TPR-like"/>
    <property type="match status" value="1"/>
</dbReference>
<dbReference type="InterPro" id="IPR010323">
    <property type="entry name" value="DUF924"/>
</dbReference>
<dbReference type="InterPro" id="IPR011990">
    <property type="entry name" value="TPR-like_helical_dom_sf"/>
</dbReference>
<keyword evidence="2" id="KW-1185">Reference proteome</keyword>
<dbReference type="Pfam" id="PF06041">
    <property type="entry name" value="DUF924"/>
    <property type="match status" value="1"/>
</dbReference>
<name>A0A6B3SPG6_9BURK</name>
<reference evidence="1" key="1">
    <citation type="submission" date="2020-02" db="EMBL/GenBank/DDBJ databases">
        <authorList>
            <person name="Kim M.K."/>
        </authorList>
    </citation>
    <scope>NUCLEOTIDE SEQUENCE [LARGE SCALE GENOMIC DNA]</scope>
    <source>
        <strain evidence="1">17J57-3</strain>
    </source>
</reference>
<evidence type="ECO:0000313" key="2">
    <source>
        <dbReference type="Proteomes" id="UP000482155"/>
    </source>
</evidence>
<dbReference type="SUPFAM" id="SSF48452">
    <property type="entry name" value="TPR-like"/>
    <property type="match status" value="1"/>
</dbReference>
<proteinExistence type="predicted"/>
<dbReference type="Proteomes" id="UP000482155">
    <property type="component" value="Unassembled WGS sequence"/>
</dbReference>
<protein>
    <submittedName>
        <fullName evidence="1">DUF924 domain-containing protein</fullName>
    </submittedName>
</protein>
<dbReference type="AlphaFoldDB" id="A0A6B3SPG6"/>
<gene>
    <name evidence="1" type="ORF">G3574_00875</name>
</gene>
<organism evidence="1 2">
    <name type="scientific">Noviherbaspirillum galbum</name>
    <dbReference type="NCBI Taxonomy" id="2709383"/>
    <lineage>
        <taxon>Bacteria</taxon>
        <taxon>Pseudomonadati</taxon>
        <taxon>Pseudomonadota</taxon>
        <taxon>Betaproteobacteria</taxon>
        <taxon>Burkholderiales</taxon>
        <taxon>Oxalobacteraceae</taxon>
        <taxon>Noviherbaspirillum</taxon>
    </lineage>
</organism>
<dbReference type="EMBL" id="JAAIVB010000004">
    <property type="protein sequence ID" value="NEX59619.1"/>
    <property type="molecule type" value="Genomic_DNA"/>
</dbReference>
<accession>A0A6B3SPG6</accession>